<evidence type="ECO:0000313" key="2">
    <source>
        <dbReference type="EMBL" id="MBL4927877.1"/>
    </source>
</evidence>
<keyword evidence="1" id="KW-0732">Signal</keyword>
<dbReference type="RefSeq" id="WP_202659007.1">
    <property type="nucleotide sequence ID" value="NZ_JAESVP010000003.1"/>
</dbReference>
<sequence length="136" mass="14943">MRIFFLLATLAFGLTHAAATAAKPVTYICNLEVGRRMNWVPKQLVVLIEPGAKTALVNDPIIQYFLKKPMTAKVTADNGQRLGLGWSYMVTDGKGRDKSEMIYSAIIRKSDMHVSMRAVPAGYDNTFSAGGSCKKQ</sequence>
<dbReference type="Proteomes" id="UP000619033">
    <property type="component" value="Unassembled WGS sequence"/>
</dbReference>
<evidence type="ECO:0000313" key="3">
    <source>
        <dbReference type="Proteomes" id="UP000619033"/>
    </source>
</evidence>
<accession>A0A8J7MQS8</accession>
<feature type="signal peptide" evidence="1">
    <location>
        <begin position="1"/>
        <end position="21"/>
    </location>
</feature>
<dbReference type="EMBL" id="JAESVP010000003">
    <property type="protein sequence ID" value="MBL4927877.1"/>
    <property type="molecule type" value="Genomic_DNA"/>
</dbReference>
<proteinExistence type="predicted"/>
<reference evidence="2" key="1">
    <citation type="submission" date="2021-01" db="EMBL/GenBank/DDBJ databases">
        <title>Genome seq and assembly of Tabrizicola sp. KVB23.</title>
        <authorList>
            <person name="Chhetri G."/>
        </authorList>
    </citation>
    <scope>NUCLEOTIDE SEQUENCE</scope>
    <source>
        <strain evidence="2">KVB23</strain>
    </source>
</reference>
<dbReference type="AlphaFoldDB" id="A0A8J7MQS8"/>
<protein>
    <submittedName>
        <fullName evidence="2">Uncharacterized protein</fullName>
    </submittedName>
</protein>
<feature type="chain" id="PRO_5035145525" evidence="1">
    <location>
        <begin position="22"/>
        <end position="136"/>
    </location>
</feature>
<keyword evidence="3" id="KW-1185">Reference proteome</keyword>
<organism evidence="2 3">
    <name type="scientific">Fuscibacter oryzae</name>
    <dbReference type="NCBI Taxonomy" id="2803939"/>
    <lineage>
        <taxon>Bacteria</taxon>
        <taxon>Pseudomonadati</taxon>
        <taxon>Pseudomonadota</taxon>
        <taxon>Alphaproteobacteria</taxon>
        <taxon>Rhodobacterales</taxon>
        <taxon>Paracoccaceae</taxon>
        <taxon>Fuscibacter</taxon>
    </lineage>
</organism>
<gene>
    <name evidence="2" type="ORF">JI744_07150</name>
</gene>
<comment type="caution">
    <text evidence="2">The sequence shown here is derived from an EMBL/GenBank/DDBJ whole genome shotgun (WGS) entry which is preliminary data.</text>
</comment>
<name>A0A8J7MQS8_9RHOB</name>
<evidence type="ECO:0000256" key="1">
    <source>
        <dbReference type="SAM" id="SignalP"/>
    </source>
</evidence>